<dbReference type="PANTHER" id="PTHR43649">
    <property type="entry name" value="ARABINOSE-BINDING PROTEIN-RELATED"/>
    <property type="match status" value="1"/>
</dbReference>
<reference evidence="7" key="1">
    <citation type="journal article" date="2019" name="Int. J. Syst. Evol. Microbiol.">
        <title>The Global Catalogue of Microorganisms (GCM) 10K type strain sequencing project: providing services to taxonomists for standard genome sequencing and annotation.</title>
        <authorList>
            <consortium name="The Broad Institute Genomics Platform"/>
            <consortium name="The Broad Institute Genome Sequencing Center for Infectious Disease"/>
            <person name="Wu L."/>
            <person name="Ma J."/>
        </authorList>
    </citation>
    <scope>NUCLEOTIDE SEQUENCE [LARGE SCALE GENOMIC DNA]</scope>
    <source>
        <strain evidence="7">CGMCC 4.7177</strain>
    </source>
</reference>
<evidence type="ECO:0000313" key="6">
    <source>
        <dbReference type="EMBL" id="MFD1929822.1"/>
    </source>
</evidence>
<dbReference type="Pfam" id="PF13416">
    <property type="entry name" value="SBP_bac_8"/>
    <property type="match status" value="1"/>
</dbReference>
<dbReference type="EMBL" id="JBHUGI010000037">
    <property type="protein sequence ID" value="MFD1929822.1"/>
    <property type="molecule type" value="Genomic_DNA"/>
</dbReference>
<dbReference type="SUPFAM" id="SSF53850">
    <property type="entry name" value="Periplasmic binding protein-like II"/>
    <property type="match status" value="1"/>
</dbReference>
<dbReference type="CDD" id="cd14748">
    <property type="entry name" value="PBP2_UgpB"/>
    <property type="match status" value="1"/>
</dbReference>
<evidence type="ECO:0000256" key="3">
    <source>
        <dbReference type="ARBA" id="ARBA00022448"/>
    </source>
</evidence>
<keyword evidence="3" id="KW-0813">Transport</keyword>
<dbReference type="InterPro" id="IPR006059">
    <property type="entry name" value="SBP"/>
</dbReference>
<evidence type="ECO:0000313" key="7">
    <source>
        <dbReference type="Proteomes" id="UP001597218"/>
    </source>
</evidence>
<dbReference type="Gene3D" id="3.40.190.10">
    <property type="entry name" value="Periplasmic binding protein-like II"/>
    <property type="match status" value="2"/>
</dbReference>
<dbReference type="PROSITE" id="PS51257">
    <property type="entry name" value="PROKAR_LIPOPROTEIN"/>
    <property type="match status" value="1"/>
</dbReference>
<evidence type="ECO:0000256" key="5">
    <source>
        <dbReference type="SAM" id="SignalP"/>
    </source>
</evidence>
<evidence type="ECO:0000256" key="4">
    <source>
        <dbReference type="ARBA" id="ARBA00022729"/>
    </source>
</evidence>
<comment type="subcellular location">
    <subcellularLocation>
        <location evidence="1">Cell envelope</location>
    </subcellularLocation>
</comment>
<feature type="chain" id="PRO_5045811874" evidence="5">
    <location>
        <begin position="25"/>
        <end position="435"/>
    </location>
</feature>
<dbReference type="Proteomes" id="UP001597218">
    <property type="component" value="Unassembled WGS sequence"/>
</dbReference>
<dbReference type="InterPro" id="IPR050490">
    <property type="entry name" value="Bact_solute-bd_prot1"/>
</dbReference>
<name>A0ABW4SJT7_9BACL</name>
<accession>A0ABW4SJT7</accession>
<gene>
    <name evidence="6" type="ORF">ACFSFY_17435</name>
</gene>
<proteinExistence type="inferred from homology"/>
<keyword evidence="4 5" id="KW-0732">Signal</keyword>
<feature type="signal peptide" evidence="5">
    <location>
        <begin position="1"/>
        <end position="24"/>
    </location>
</feature>
<comment type="caution">
    <text evidence="6">The sequence shown here is derived from an EMBL/GenBank/DDBJ whole genome shotgun (WGS) entry which is preliminary data.</text>
</comment>
<protein>
    <submittedName>
        <fullName evidence="6">ABC transporter substrate-binding protein</fullName>
    </submittedName>
</protein>
<evidence type="ECO:0000256" key="2">
    <source>
        <dbReference type="ARBA" id="ARBA00008520"/>
    </source>
</evidence>
<comment type="similarity">
    <text evidence="2">Belongs to the bacterial solute-binding protein 1 family.</text>
</comment>
<organism evidence="6 7">
    <name type="scientific">Sporosarcina siberiensis</name>
    <dbReference type="NCBI Taxonomy" id="1365606"/>
    <lineage>
        <taxon>Bacteria</taxon>
        <taxon>Bacillati</taxon>
        <taxon>Bacillota</taxon>
        <taxon>Bacilli</taxon>
        <taxon>Bacillales</taxon>
        <taxon>Caryophanaceae</taxon>
        <taxon>Sporosarcina</taxon>
    </lineage>
</organism>
<keyword evidence="7" id="KW-1185">Reference proteome</keyword>
<dbReference type="RefSeq" id="WP_381540329.1">
    <property type="nucleotide sequence ID" value="NZ_JBHUGI010000037.1"/>
</dbReference>
<dbReference type="PANTHER" id="PTHR43649:SF31">
    <property type="entry name" value="SN-GLYCEROL-3-PHOSPHATE-BINDING PERIPLASMIC PROTEIN UGPB"/>
    <property type="match status" value="1"/>
</dbReference>
<evidence type="ECO:0000256" key="1">
    <source>
        <dbReference type="ARBA" id="ARBA00004196"/>
    </source>
</evidence>
<sequence>MKTFTKALFFLAIILVLGACSDKADEASKEKKENGSSASADSGRVEITYWYPFGDKIGENNVNLVEMFNDSQDEILVNAEFQGNYADLHSKTQAAFAAKNAPEVTLNEIATIGVFAKSGMTQDLTPFTEKDDIDLEDFNPGLMGNSYVDGKLYGLPYLRSTPILYLNVDMLEKAGLDPKGPKNWKEFEEYARALTVEGETVGMSMPVDMWFFEAFVRQGKGQMISDDESEVTFNDEAGVEALTFWKELTEEGIIKIPGGEEASAIAIQDFSNGRSGMYFSSTANLSNVLALSEENGFKVNTAFMPANKVSGVPTGGANLVMIAGLSSEKQDAAWEFIKWMTEKEQTIYASKYTGYLPSRLSAIDSEEMQALYEEVPQYKVAVDQLKNGHARPMAEAYPEISTILRDEITRTLLEEDLSPQDALDKAAELSNRLLK</sequence>